<protein>
    <submittedName>
        <fullName evidence="7">DMT family transporter</fullName>
    </submittedName>
</protein>
<keyword evidence="3 5" id="KW-1133">Transmembrane helix</keyword>
<organism evidence="7 8">
    <name type="scientific">Propylenella binzhouense</name>
    <dbReference type="NCBI Taxonomy" id="2555902"/>
    <lineage>
        <taxon>Bacteria</taxon>
        <taxon>Pseudomonadati</taxon>
        <taxon>Pseudomonadota</taxon>
        <taxon>Alphaproteobacteria</taxon>
        <taxon>Hyphomicrobiales</taxon>
        <taxon>Propylenellaceae</taxon>
        <taxon>Propylenella</taxon>
    </lineage>
</organism>
<feature type="domain" description="EamA" evidence="6">
    <location>
        <begin position="161"/>
        <end position="294"/>
    </location>
</feature>
<feature type="transmembrane region" description="Helical" evidence="5">
    <location>
        <begin position="222"/>
        <end position="242"/>
    </location>
</feature>
<dbReference type="OrthoDB" id="9810556at2"/>
<dbReference type="RefSeq" id="WP_161139704.1">
    <property type="nucleotide sequence ID" value="NZ_SPKJ01000013.1"/>
</dbReference>
<feature type="transmembrane region" description="Helical" evidence="5">
    <location>
        <begin position="189"/>
        <end position="210"/>
    </location>
</feature>
<sequence length="318" mass="32340">MARAANSVMGATEWTMLVTLSILWGGSFFFNGIAVHALPPLTIVACRVALAALALQAVLALLGARRPAGPRVWAAFAAMGVLNNVLPFALIVWGQTQIASGLASILNATTPLFTVVVAHFATPDEKLTTARIAGLAAGFAGVAVMIGPDALVGLGHDLPAQLACLAAALSYACAGVFGRRFGALGLTPIGTAAGQITASAAILVPLALVADRPWQLPAPGTAVWLALAGLALVSTAFAYILYFRLLATAGATNLLLVTFLVPVSAVALGAAILGERLEPRQFAGMALIGVGLAAIDGRPFRRARAIRARGAGAAPARK</sequence>
<dbReference type="SUPFAM" id="SSF103481">
    <property type="entry name" value="Multidrug resistance efflux transporter EmrE"/>
    <property type="match status" value="2"/>
</dbReference>
<reference evidence="7" key="1">
    <citation type="submission" date="2019-03" db="EMBL/GenBank/DDBJ databases">
        <title>Afifella sp. nov., isolated from activated sludge.</title>
        <authorList>
            <person name="Li Q."/>
            <person name="Liu Y."/>
        </authorList>
    </citation>
    <scope>NUCLEOTIDE SEQUENCE</scope>
    <source>
        <strain evidence="7">L72</strain>
    </source>
</reference>
<evidence type="ECO:0000256" key="1">
    <source>
        <dbReference type="ARBA" id="ARBA00004141"/>
    </source>
</evidence>
<feature type="transmembrane region" description="Helical" evidence="5">
    <location>
        <begin position="132"/>
        <end position="152"/>
    </location>
</feature>
<comment type="caution">
    <text evidence="7">The sequence shown here is derived from an EMBL/GenBank/DDBJ whole genome shotgun (WGS) entry which is preliminary data.</text>
</comment>
<evidence type="ECO:0000259" key="6">
    <source>
        <dbReference type="Pfam" id="PF00892"/>
    </source>
</evidence>
<dbReference type="PANTHER" id="PTHR32322">
    <property type="entry name" value="INNER MEMBRANE TRANSPORTER"/>
    <property type="match status" value="1"/>
</dbReference>
<evidence type="ECO:0000313" key="8">
    <source>
        <dbReference type="Proteomes" id="UP000773614"/>
    </source>
</evidence>
<keyword evidence="2 5" id="KW-0812">Transmembrane</keyword>
<name>A0A964T2V1_9HYPH</name>
<keyword evidence="4 5" id="KW-0472">Membrane</keyword>
<feature type="transmembrane region" description="Helical" evidence="5">
    <location>
        <begin position="158"/>
        <end position="177"/>
    </location>
</feature>
<comment type="subcellular location">
    <subcellularLocation>
        <location evidence="1">Membrane</location>
        <topology evidence="1">Multi-pass membrane protein</topology>
    </subcellularLocation>
</comment>
<evidence type="ECO:0000256" key="4">
    <source>
        <dbReference type="ARBA" id="ARBA00023136"/>
    </source>
</evidence>
<evidence type="ECO:0000256" key="5">
    <source>
        <dbReference type="SAM" id="Phobius"/>
    </source>
</evidence>
<feature type="domain" description="EamA" evidence="6">
    <location>
        <begin position="16"/>
        <end position="146"/>
    </location>
</feature>
<feature type="transmembrane region" description="Helical" evidence="5">
    <location>
        <begin position="12"/>
        <end position="35"/>
    </location>
</feature>
<feature type="transmembrane region" description="Helical" evidence="5">
    <location>
        <begin position="254"/>
        <end position="274"/>
    </location>
</feature>
<dbReference type="Pfam" id="PF00892">
    <property type="entry name" value="EamA"/>
    <property type="match status" value="2"/>
</dbReference>
<feature type="transmembrane region" description="Helical" evidence="5">
    <location>
        <begin position="280"/>
        <end position="297"/>
    </location>
</feature>
<dbReference type="InterPro" id="IPR037185">
    <property type="entry name" value="EmrE-like"/>
</dbReference>
<evidence type="ECO:0000256" key="2">
    <source>
        <dbReference type="ARBA" id="ARBA00022692"/>
    </source>
</evidence>
<keyword evidence="8" id="KW-1185">Reference proteome</keyword>
<dbReference type="GO" id="GO:0016020">
    <property type="term" value="C:membrane"/>
    <property type="evidence" value="ECO:0007669"/>
    <property type="project" value="UniProtKB-SubCell"/>
</dbReference>
<dbReference type="EMBL" id="SPKJ01000013">
    <property type="protein sequence ID" value="MYZ47355.1"/>
    <property type="molecule type" value="Genomic_DNA"/>
</dbReference>
<proteinExistence type="predicted"/>
<dbReference type="InterPro" id="IPR000620">
    <property type="entry name" value="EamA_dom"/>
</dbReference>
<feature type="transmembrane region" description="Helical" evidence="5">
    <location>
        <begin position="74"/>
        <end position="93"/>
    </location>
</feature>
<dbReference type="Proteomes" id="UP000773614">
    <property type="component" value="Unassembled WGS sequence"/>
</dbReference>
<evidence type="ECO:0000313" key="7">
    <source>
        <dbReference type="EMBL" id="MYZ47355.1"/>
    </source>
</evidence>
<feature type="transmembrane region" description="Helical" evidence="5">
    <location>
        <begin position="99"/>
        <end position="120"/>
    </location>
</feature>
<dbReference type="AlphaFoldDB" id="A0A964T2V1"/>
<dbReference type="InterPro" id="IPR050638">
    <property type="entry name" value="AA-Vitamin_Transporters"/>
</dbReference>
<evidence type="ECO:0000256" key="3">
    <source>
        <dbReference type="ARBA" id="ARBA00022989"/>
    </source>
</evidence>
<feature type="transmembrane region" description="Helical" evidence="5">
    <location>
        <begin position="41"/>
        <end position="62"/>
    </location>
</feature>
<gene>
    <name evidence="7" type="ORF">E4O86_06480</name>
</gene>
<dbReference type="PANTHER" id="PTHR32322:SF9">
    <property type="entry name" value="AMINO-ACID METABOLITE EFFLUX PUMP-RELATED"/>
    <property type="match status" value="1"/>
</dbReference>
<accession>A0A964T2V1</accession>